<reference evidence="2 3" key="1">
    <citation type="journal article" date="2018" name="Evol. Lett.">
        <title>Horizontal gene cluster transfer increased hallucinogenic mushroom diversity.</title>
        <authorList>
            <person name="Reynolds H.T."/>
            <person name="Vijayakumar V."/>
            <person name="Gluck-Thaler E."/>
            <person name="Korotkin H.B."/>
            <person name="Matheny P.B."/>
            <person name="Slot J.C."/>
        </authorList>
    </citation>
    <scope>NUCLEOTIDE SEQUENCE [LARGE SCALE GENOMIC DNA]</scope>
    <source>
        <strain evidence="2 3">2629</strain>
    </source>
</reference>
<organism evidence="2 3">
    <name type="scientific">Panaeolus cyanescens</name>
    <dbReference type="NCBI Taxonomy" id="181874"/>
    <lineage>
        <taxon>Eukaryota</taxon>
        <taxon>Fungi</taxon>
        <taxon>Dikarya</taxon>
        <taxon>Basidiomycota</taxon>
        <taxon>Agaricomycotina</taxon>
        <taxon>Agaricomycetes</taxon>
        <taxon>Agaricomycetidae</taxon>
        <taxon>Agaricales</taxon>
        <taxon>Agaricineae</taxon>
        <taxon>Galeropsidaceae</taxon>
        <taxon>Panaeolus</taxon>
    </lineage>
</organism>
<evidence type="ECO:0000256" key="1">
    <source>
        <dbReference type="SAM" id="MobiDB-lite"/>
    </source>
</evidence>
<evidence type="ECO:0000313" key="2">
    <source>
        <dbReference type="EMBL" id="PPR01563.1"/>
    </source>
</evidence>
<feature type="compositionally biased region" description="Pro residues" evidence="1">
    <location>
        <begin position="333"/>
        <end position="343"/>
    </location>
</feature>
<comment type="caution">
    <text evidence="2">The sequence shown here is derived from an EMBL/GenBank/DDBJ whole genome shotgun (WGS) entry which is preliminary data.</text>
</comment>
<gene>
    <name evidence="2" type="ORF">CVT24_005858</name>
</gene>
<dbReference type="OrthoDB" id="3248986at2759"/>
<dbReference type="InParanoid" id="A0A409YEX9"/>
<protein>
    <submittedName>
        <fullName evidence="2">Uncharacterized protein</fullName>
    </submittedName>
</protein>
<evidence type="ECO:0000313" key="3">
    <source>
        <dbReference type="Proteomes" id="UP000284842"/>
    </source>
</evidence>
<name>A0A409YEX9_9AGAR</name>
<dbReference type="InterPro" id="IPR036322">
    <property type="entry name" value="WD40_repeat_dom_sf"/>
</dbReference>
<keyword evidence="3" id="KW-1185">Reference proteome</keyword>
<dbReference type="AlphaFoldDB" id="A0A409YEX9"/>
<dbReference type="SUPFAM" id="SSF50978">
    <property type="entry name" value="WD40 repeat-like"/>
    <property type="match status" value="1"/>
</dbReference>
<accession>A0A409YEX9</accession>
<dbReference type="EMBL" id="NHTK01001237">
    <property type="protein sequence ID" value="PPR01563.1"/>
    <property type="molecule type" value="Genomic_DNA"/>
</dbReference>
<feature type="region of interest" description="Disordered" evidence="1">
    <location>
        <begin position="326"/>
        <end position="346"/>
    </location>
</feature>
<sequence>MSPRLDYRRVATISLSGDAFVDFALQPQGTLLGVAFKSYLKIYAIKNGANIGEDQAAQEVWVELATYDFPPGHQATVLVWTAPTLLAVGFDRGHVVLYHTSFECFTGIQEVKLSGRAVVSGDSEVCIWKYSKKSDNWRPSHYLPDYPPSSSSTPSKVVSVHWDNNSLEDTLIVGYLPDVLVTFVLRLKQNQVEIIQETTGVDQVAPGSLSPDGQFYVYAMLNGQGYHVVDLNANEVAPPFCGTAPRIKDQCSCMQKIPVPRFMFGGDYLLGYCDSSLYLWQVENRIPVRTFPVDGIVTDLNHEGFLGRWISSYERRVHRSPMIEDEVNSPQSCCPPPSPPSPPAMNAEDQQLMQHLEELHMQVVSAEQIAGNHPIFFHQPPSSATQIRTSTMQSADIDKLCALDTSASSNSTLRGYQAILNRTAQFARVQAAEHPNLQIQNRAQALLAHVVHEQDTLRLILLREWRRQREMLKEKNYMDTSNLHKSPLEAYPITVLAVYLLVATLHLISALSQADCSFLLKGFAFVVRAATHQSTNVYAPSLWSSLPSDIRTVLQRLNLGPRFRTSITCPRCSKVYVSKDDQDEDALAAFPQECDWTNDSGERIRQGWFTEEGAPLSTSDNGDWQGPPSIVSYNSVKFPDSVAVRKFYNTASKTKIQQLAKADLVILFRQMVLPSTQLSDSTVEKLLAPVLVERVHRQNHSIFVGEIELTMFRKFCSVQNLKAVYNAENLPDAFCDLIKIYEDTYQSDTRGTRLSDIFAHEERFGVVDEHCVWKTDDFSSLSDFTFSLLQEWGQYRPITSPLPRTVVQRDAIFRFGQRFATYKLSPSDSQVVYIDIDKTPSLTSPKLRRHVGIIREIFSQAHAGQQAVRTWAVIQPLRQLTPQETKHDPYRSNRFRRIGGCLFRPGFGREVVVDVMAIRCHFASCVVEMPAIEGECVVALPLNKD</sequence>
<dbReference type="Proteomes" id="UP000284842">
    <property type="component" value="Unassembled WGS sequence"/>
</dbReference>
<proteinExistence type="predicted"/>